<dbReference type="OrthoDB" id="2686676at2759"/>
<dbReference type="EMBL" id="JABBWE010000001">
    <property type="protein sequence ID" value="KAG1810411.1"/>
    <property type="molecule type" value="Genomic_DNA"/>
</dbReference>
<accession>A0A9P7JA35</accession>
<organism evidence="1 2">
    <name type="scientific">Suillus plorans</name>
    <dbReference type="NCBI Taxonomy" id="116603"/>
    <lineage>
        <taxon>Eukaryota</taxon>
        <taxon>Fungi</taxon>
        <taxon>Dikarya</taxon>
        <taxon>Basidiomycota</taxon>
        <taxon>Agaricomycotina</taxon>
        <taxon>Agaricomycetes</taxon>
        <taxon>Agaricomycetidae</taxon>
        <taxon>Boletales</taxon>
        <taxon>Suillineae</taxon>
        <taxon>Suillaceae</taxon>
        <taxon>Suillus</taxon>
    </lineage>
</organism>
<dbReference type="GeneID" id="64601864"/>
<reference evidence="1" key="1">
    <citation type="journal article" date="2020" name="New Phytol.">
        <title>Comparative genomics reveals dynamic genome evolution in host specialist ectomycorrhizal fungi.</title>
        <authorList>
            <person name="Lofgren L.A."/>
            <person name="Nguyen N.H."/>
            <person name="Vilgalys R."/>
            <person name="Ruytinx J."/>
            <person name="Liao H.L."/>
            <person name="Branco S."/>
            <person name="Kuo A."/>
            <person name="LaButti K."/>
            <person name="Lipzen A."/>
            <person name="Andreopoulos W."/>
            <person name="Pangilinan J."/>
            <person name="Riley R."/>
            <person name="Hundley H."/>
            <person name="Na H."/>
            <person name="Barry K."/>
            <person name="Grigoriev I.V."/>
            <person name="Stajich J.E."/>
            <person name="Kennedy P.G."/>
        </authorList>
    </citation>
    <scope>NUCLEOTIDE SEQUENCE</scope>
    <source>
        <strain evidence="1">S12</strain>
    </source>
</reference>
<protein>
    <submittedName>
        <fullName evidence="1">Uncharacterized protein</fullName>
    </submittedName>
</protein>
<comment type="caution">
    <text evidence="1">The sequence shown here is derived from an EMBL/GenBank/DDBJ whole genome shotgun (WGS) entry which is preliminary data.</text>
</comment>
<keyword evidence="2" id="KW-1185">Reference proteome</keyword>
<dbReference type="RefSeq" id="XP_041168076.1">
    <property type="nucleotide sequence ID" value="XM_041308100.1"/>
</dbReference>
<proteinExistence type="predicted"/>
<dbReference type="AlphaFoldDB" id="A0A9P7JA35"/>
<gene>
    <name evidence="1" type="ORF">HD556DRAFT_1454383</name>
</gene>
<dbReference type="Proteomes" id="UP000719766">
    <property type="component" value="Unassembled WGS sequence"/>
</dbReference>
<evidence type="ECO:0000313" key="1">
    <source>
        <dbReference type="EMBL" id="KAG1810411.1"/>
    </source>
</evidence>
<sequence length="350" mass="40538">MPDRFGMPFRTEQSAPRFTGDVYGVFAFLQSVDQLGQKCNLSDTELIKYTLRYIQCDHKELWAGCPEARGTSWLDFTNEILSSYPEGGIHEYTRPDPQPEIPEPEESDDYEWWTLHLSDEYTPAQERLTSEIEISAPEDPITTSDAPEGVRSSEISDLTFGQVQLPSEQLDVFVEVIDADVLTSEVLDSELTSLEDNVPEIPETSADEFPEIWDICTRSLDHELVLPSPDRTDHFVHAVAVALILTGYVTRSRYHFELSHPKIRTSKPETPETHFPIIPKICPVYPQFPCIVSPYRHPSHRIRNIRFHHPVYRRFQYPRPSHSQIAFYQYESQRRLYLRKSYSSKPRNFG</sequence>
<name>A0A9P7JA35_9AGAM</name>
<evidence type="ECO:0000313" key="2">
    <source>
        <dbReference type="Proteomes" id="UP000719766"/>
    </source>
</evidence>